<proteinExistence type="predicted"/>
<evidence type="ECO:0000313" key="2">
    <source>
        <dbReference type="EMBL" id="GMA40322.1"/>
    </source>
</evidence>
<dbReference type="Gene3D" id="1.10.357.10">
    <property type="entry name" value="Tetracycline Repressor, domain 2"/>
    <property type="match status" value="1"/>
</dbReference>
<evidence type="ECO:0000259" key="1">
    <source>
        <dbReference type="Pfam" id="PF17932"/>
    </source>
</evidence>
<organism evidence="2 3">
    <name type="scientific">Mobilicoccus caccae</name>
    <dbReference type="NCBI Taxonomy" id="1859295"/>
    <lineage>
        <taxon>Bacteria</taxon>
        <taxon>Bacillati</taxon>
        <taxon>Actinomycetota</taxon>
        <taxon>Actinomycetes</taxon>
        <taxon>Micrococcales</taxon>
        <taxon>Dermatophilaceae</taxon>
        <taxon>Mobilicoccus</taxon>
    </lineage>
</organism>
<dbReference type="InterPro" id="IPR036271">
    <property type="entry name" value="Tet_transcr_reg_TetR-rel_C_sf"/>
</dbReference>
<comment type="caution">
    <text evidence="2">The sequence shown here is derived from an EMBL/GenBank/DDBJ whole genome shotgun (WGS) entry which is preliminary data.</text>
</comment>
<dbReference type="EMBL" id="BSUO01000001">
    <property type="protein sequence ID" value="GMA40322.1"/>
    <property type="molecule type" value="Genomic_DNA"/>
</dbReference>
<dbReference type="InterPro" id="IPR041490">
    <property type="entry name" value="KstR2_TetR_C"/>
</dbReference>
<evidence type="ECO:0000313" key="3">
    <source>
        <dbReference type="Proteomes" id="UP001157126"/>
    </source>
</evidence>
<feature type="domain" description="HTH-type transcriptional repressor KstR2 C-terminal" evidence="1">
    <location>
        <begin position="35"/>
        <end position="131"/>
    </location>
</feature>
<dbReference type="Pfam" id="PF17932">
    <property type="entry name" value="TetR_C_24"/>
    <property type="match status" value="1"/>
</dbReference>
<sequence length="169" mass="18436">MYAHHRSKEELLYAISLHGHQRVLSAIQEASAQGVTPTERLSRVAYAFGAWHAEGHVRARVVNYELGSLSPEHRAEVTALRRGIDTVFRSIVAAGIAAGEFDAPDASMTAVSLISLGIDISRWYNPQGSGRPTTWPPTTATPSCAWWAPSTESSRSRISDCRGWTGAIY</sequence>
<keyword evidence="3" id="KW-1185">Reference proteome</keyword>
<dbReference type="SUPFAM" id="SSF48498">
    <property type="entry name" value="Tetracyclin repressor-like, C-terminal domain"/>
    <property type="match status" value="1"/>
</dbReference>
<name>A0ABQ6IT43_9MICO</name>
<reference evidence="3" key="1">
    <citation type="journal article" date="2019" name="Int. J. Syst. Evol. Microbiol.">
        <title>The Global Catalogue of Microorganisms (GCM) 10K type strain sequencing project: providing services to taxonomists for standard genome sequencing and annotation.</title>
        <authorList>
            <consortium name="The Broad Institute Genomics Platform"/>
            <consortium name="The Broad Institute Genome Sequencing Center for Infectious Disease"/>
            <person name="Wu L."/>
            <person name="Ma J."/>
        </authorList>
    </citation>
    <scope>NUCLEOTIDE SEQUENCE [LARGE SCALE GENOMIC DNA]</scope>
    <source>
        <strain evidence="3">NBRC 113072</strain>
    </source>
</reference>
<protein>
    <recommendedName>
        <fullName evidence="1">HTH-type transcriptional repressor KstR2 C-terminal domain-containing protein</fullName>
    </recommendedName>
</protein>
<gene>
    <name evidence="2" type="ORF">GCM10025883_23670</name>
</gene>
<accession>A0ABQ6IT43</accession>
<dbReference type="Proteomes" id="UP001157126">
    <property type="component" value="Unassembled WGS sequence"/>
</dbReference>